<dbReference type="RefSeq" id="WP_310292452.1">
    <property type="nucleotide sequence ID" value="NZ_BAAAWO010000001.1"/>
</dbReference>
<keyword evidence="1" id="KW-0812">Transmembrane</keyword>
<feature type="transmembrane region" description="Helical" evidence="1">
    <location>
        <begin position="157"/>
        <end position="175"/>
    </location>
</feature>
<reference evidence="2 3" key="1">
    <citation type="submission" date="2023-07" db="EMBL/GenBank/DDBJ databases">
        <title>Sequencing the genomes of 1000 actinobacteria strains.</title>
        <authorList>
            <person name="Klenk H.-P."/>
        </authorList>
    </citation>
    <scope>NUCLEOTIDE SEQUENCE [LARGE SCALE GENOMIC DNA]</scope>
    <source>
        <strain evidence="2 3">DSM 20167</strain>
    </source>
</reference>
<evidence type="ECO:0000256" key="1">
    <source>
        <dbReference type="SAM" id="Phobius"/>
    </source>
</evidence>
<protein>
    <recommendedName>
        <fullName evidence="4">DUF4184 family protein</fullName>
    </recommendedName>
</protein>
<accession>A0ABU2BNN5</accession>
<proteinExistence type="predicted"/>
<keyword evidence="1" id="KW-0472">Membrane</keyword>
<gene>
    <name evidence="2" type="ORF">J2S64_003552</name>
</gene>
<dbReference type="InterPro" id="IPR025238">
    <property type="entry name" value="DUF4184"/>
</dbReference>
<dbReference type="EMBL" id="JAVDYI010000001">
    <property type="protein sequence ID" value="MDR7359861.1"/>
    <property type="molecule type" value="Genomic_DNA"/>
</dbReference>
<feature type="transmembrane region" description="Helical" evidence="1">
    <location>
        <begin position="109"/>
        <end position="127"/>
    </location>
</feature>
<comment type="caution">
    <text evidence="2">The sequence shown here is derived from an EMBL/GenBank/DDBJ whole genome shotgun (WGS) entry which is preliminary data.</text>
</comment>
<name>A0ABU2BNN5_9MICC</name>
<dbReference type="Pfam" id="PF13803">
    <property type="entry name" value="DUF4184"/>
    <property type="match status" value="1"/>
</dbReference>
<evidence type="ECO:0000313" key="2">
    <source>
        <dbReference type="EMBL" id="MDR7359861.1"/>
    </source>
</evidence>
<evidence type="ECO:0008006" key="4">
    <source>
        <dbReference type="Google" id="ProtNLM"/>
    </source>
</evidence>
<evidence type="ECO:0000313" key="3">
    <source>
        <dbReference type="Proteomes" id="UP001183817"/>
    </source>
</evidence>
<sequence length="273" mass="29731">MPFTLAHAAAVLPFARQPLVPLALVAGAMAPDLPYFLMVPPSRHGRFAPILNGVNSHDFTQILSVGLPLALVLAGFLWLVGEPVRWALPKSWVPVNPARTGRRPTSARIVLWTFYSLMLGLLTHLVWDSFTHSSGWVVQQLPFLGISPVGSIPLFRILQHGSSIVGLGFLAIWYLKRRKASETLESAGELRARYVRTLMLAMFLLVPAETAVFAGLGQDVVPVVEDPASAEVFLQIVIRQSGAGAMMALAAYGVAWHVIAKIRKFHGVGMVRS</sequence>
<feature type="transmembrane region" description="Helical" evidence="1">
    <location>
        <begin position="236"/>
        <end position="260"/>
    </location>
</feature>
<feature type="transmembrane region" description="Helical" evidence="1">
    <location>
        <begin position="195"/>
        <end position="216"/>
    </location>
</feature>
<feature type="transmembrane region" description="Helical" evidence="1">
    <location>
        <begin position="59"/>
        <end position="80"/>
    </location>
</feature>
<dbReference type="Proteomes" id="UP001183817">
    <property type="component" value="Unassembled WGS sequence"/>
</dbReference>
<keyword evidence="3" id="KW-1185">Reference proteome</keyword>
<keyword evidence="1" id="KW-1133">Transmembrane helix</keyword>
<organism evidence="2 3">
    <name type="scientific">Paeniglutamicibacter sulfureus</name>
    <dbReference type="NCBI Taxonomy" id="43666"/>
    <lineage>
        <taxon>Bacteria</taxon>
        <taxon>Bacillati</taxon>
        <taxon>Actinomycetota</taxon>
        <taxon>Actinomycetes</taxon>
        <taxon>Micrococcales</taxon>
        <taxon>Micrococcaceae</taxon>
        <taxon>Paeniglutamicibacter</taxon>
    </lineage>
</organism>